<accession>A0A7J6EFY6</accession>
<feature type="domain" description="LysM" evidence="13">
    <location>
        <begin position="192"/>
        <end position="237"/>
    </location>
</feature>
<dbReference type="PANTHER" id="PTHR45927:SF7">
    <property type="entry name" value="LYSM-DOMAIN RECEPTOR-LIKE KINASE"/>
    <property type="match status" value="1"/>
</dbReference>
<evidence type="ECO:0000256" key="10">
    <source>
        <dbReference type="SAM" id="Phobius"/>
    </source>
</evidence>
<comment type="subcellular location">
    <subcellularLocation>
        <location evidence="1">Cell membrane</location>
        <topology evidence="1">Single-pass membrane protein</topology>
    </subcellularLocation>
</comment>
<name>A0A7J6EFY6_CANSA</name>
<evidence type="ECO:0000256" key="1">
    <source>
        <dbReference type="ARBA" id="ARBA00004162"/>
    </source>
</evidence>
<evidence type="ECO:0000256" key="6">
    <source>
        <dbReference type="ARBA" id="ARBA00022840"/>
    </source>
</evidence>
<comment type="caution">
    <text evidence="14">The sequence shown here is derived from an EMBL/GenBank/DDBJ whole genome shotgun (WGS) entry which is preliminary data.</text>
</comment>
<evidence type="ECO:0000313" key="14">
    <source>
        <dbReference type="EMBL" id="KAF4357322.1"/>
    </source>
</evidence>
<dbReference type="SUPFAM" id="SSF56112">
    <property type="entry name" value="Protein kinase-like (PK-like)"/>
    <property type="match status" value="1"/>
</dbReference>
<evidence type="ECO:0000256" key="2">
    <source>
        <dbReference type="ARBA" id="ARBA00022475"/>
    </source>
</evidence>
<protein>
    <submittedName>
        <fullName evidence="14">Uncharacterized protein</fullName>
    </submittedName>
</protein>
<keyword evidence="8 10" id="KW-0472">Membrane</keyword>
<evidence type="ECO:0000256" key="4">
    <source>
        <dbReference type="ARBA" id="ARBA00022729"/>
    </source>
</evidence>
<keyword evidence="2" id="KW-1003">Cell membrane</keyword>
<feature type="transmembrane region" description="Helical" evidence="10">
    <location>
        <begin position="276"/>
        <end position="302"/>
    </location>
</feature>
<dbReference type="InterPro" id="IPR056563">
    <property type="entry name" value="LysM3_LYK4_5"/>
</dbReference>
<dbReference type="Pfam" id="PF23446">
    <property type="entry name" value="LysM1_NFP_LYK"/>
    <property type="match status" value="1"/>
</dbReference>
<dbReference type="InterPro" id="IPR036779">
    <property type="entry name" value="LysM_dom_sf"/>
</dbReference>
<dbReference type="GO" id="GO:0005886">
    <property type="term" value="C:plasma membrane"/>
    <property type="evidence" value="ECO:0007669"/>
    <property type="project" value="UniProtKB-SubCell"/>
</dbReference>
<reference evidence="14 15" key="1">
    <citation type="journal article" date="2020" name="bioRxiv">
        <title>Sequence and annotation of 42 cannabis genomes reveals extensive copy number variation in cannabinoid synthesis and pathogen resistance genes.</title>
        <authorList>
            <person name="Mckernan K.J."/>
            <person name="Helbert Y."/>
            <person name="Kane L.T."/>
            <person name="Ebling H."/>
            <person name="Zhang L."/>
            <person name="Liu B."/>
            <person name="Eaton Z."/>
            <person name="Mclaughlin S."/>
            <person name="Kingan S."/>
            <person name="Baybayan P."/>
            <person name="Concepcion G."/>
            <person name="Jordan M."/>
            <person name="Riva A."/>
            <person name="Barbazuk W."/>
            <person name="Harkins T."/>
        </authorList>
    </citation>
    <scope>NUCLEOTIDE SEQUENCE [LARGE SCALE GENOMIC DNA]</scope>
    <source>
        <strain evidence="15">cv. Jamaican Lion 4</strain>
        <tissue evidence="14">Leaf</tissue>
    </source>
</reference>
<dbReference type="Gene3D" id="3.30.200.20">
    <property type="entry name" value="Phosphorylase Kinase, domain 1"/>
    <property type="match status" value="1"/>
</dbReference>
<evidence type="ECO:0000256" key="5">
    <source>
        <dbReference type="ARBA" id="ARBA00022741"/>
    </source>
</evidence>
<keyword evidence="6" id="KW-0067">ATP-binding</keyword>
<dbReference type="EMBL" id="JAATIP010000238">
    <property type="protein sequence ID" value="KAF4357322.1"/>
    <property type="molecule type" value="Genomic_DNA"/>
</dbReference>
<dbReference type="GO" id="GO:0004672">
    <property type="term" value="F:protein kinase activity"/>
    <property type="evidence" value="ECO:0007669"/>
    <property type="project" value="InterPro"/>
</dbReference>
<evidence type="ECO:0000256" key="11">
    <source>
        <dbReference type="SAM" id="SignalP"/>
    </source>
</evidence>
<dbReference type="Proteomes" id="UP000525078">
    <property type="component" value="Unassembled WGS sequence"/>
</dbReference>
<evidence type="ECO:0000256" key="9">
    <source>
        <dbReference type="ARBA" id="ARBA00023157"/>
    </source>
</evidence>
<dbReference type="InterPro" id="IPR056561">
    <property type="entry name" value="NFP_LYK_LysM1"/>
</dbReference>
<keyword evidence="7 10" id="KW-1133">Transmembrane helix</keyword>
<dbReference type="InterPro" id="IPR052611">
    <property type="entry name" value="Plant_RLK_LysM"/>
</dbReference>
<keyword evidence="9" id="KW-1015">Disulfide bond</keyword>
<sequence length="698" mass="78756">MIQIILFNLFLVLNLLNLGANCQQNYSGSQSQRCDIDNHESVTGPSPAILYTCNGQKRFCQSYLIFKTQPFFDSIRTISKLTLASPEELARLNNVEKTKSFPLNKEVIVPVNCSCGADQYYYQANATVILNENDTYSTIANDVFQGLSACTSLVRANSHEEHALQGGMELKVPLRCACPTRNQTRNGTKYLLTYPISSGDDIEKIGERFNVTLKNLLFANGISEHNPTIFFKTTILIPLSTQPLSSQTTVHNKSYDDHKTPFSSFPSKETKSKKKFYAIFGITAGCSLLVLCVVIVAAVWVYKSKRSSSSSPKGLLLLPTRTTTMSPEDLRVEIASFERGLQRFGIEEIRKATENFSSENQIVGSIYHGVFGKGHITLAVKKTKRDVSREVNILKKLNHFNLIKLEGICKNREFSYLVFEYMENGSLREWLSKNDQEKDWSWNTRIQIALDIAHGLNYLHSFTKPAYVHKNIKSSNILLNRDKRAKIANFGLAGPATDQVNIPSRRSSSHSDFPRTTTAHVVGTRGYVAPEYLANGISTPKIDVYAFGVVVLELLSGKNAVIGKENGRQVLLSKTIVEIMEGDDEANKLDMFIDHGLKEDHRYVEFAIRVAKLSVACLNPEPETRPTMGDLTLKCEESSHSRMRSFINVYSSLEGRVSNIRKRFSFCTNDEDKWWFAREMKEFLEEFEEEIKVCVETC</sequence>
<keyword evidence="4 11" id="KW-0732">Signal</keyword>
<organism evidence="14 15">
    <name type="scientific">Cannabis sativa</name>
    <name type="common">Hemp</name>
    <name type="synonym">Marijuana</name>
    <dbReference type="NCBI Taxonomy" id="3483"/>
    <lineage>
        <taxon>Eukaryota</taxon>
        <taxon>Viridiplantae</taxon>
        <taxon>Streptophyta</taxon>
        <taxon>Embryophyta</taxon>
        <taxon>Tracheophyta</taxon>
        <taxon>Spermatophyta</taxon>
        <taxon>Magnoliopsida</taxon>
        <taxon>eudicotyledons</taxon>
        <taxon>Gunneridae</taxon>
        <taxon>Pentapetalae</taxon>
        <taxon>rosids</taxon>
        <taxon>fabids</taxon>
        <taxon>Rosales</taxon>
        <taxon>Cannabaceae</taxon>
        <taxon>Cannabis</taxon>
    </lineage>
</organism>
<dbReference type="InterPro" id="IPR018392">
    <property type="entry name" value="LysM"/>
</dbReference>
<keyword evidence="5" id="KW-0547">Nucleotide-binding</keyword>
<evidence type="ECO:0000256" key="8">
    <source>
        <dbReference type="ARBA" id="ARBA00023136"/>
    </source>
</evidence>
<evidence type="ECO:0000313" key="15">
    <source>
        <dbReference type="Proteomes" id="UP000525078"/>
    </source>
</evidence>
<feature type="signal peptide" evidence="11">
    <location>
        <begin position="1"/>
        <end position="22"/>
    </location>
</feature>
<feature type="domain" description="Protein kinase" evidence="12">
    <location>
        <begin position="302"/>
        <end position="643"/>
    </location>
</feature>
<dbReference type="Gene3D" id="1.10.510.10">
    <property type="entry name" value="Transferase(Phosphotransferase) domain 1"/>
    <property type="match status" value="1"/>
</dbReference>
<dbReference type="Pfam" id="PF23473">
    <property type="entry name" value="LysM3_LYK4_5"/>
    <property type="match status" value="1"/>
</dbReference>
<dbReference type="Pfam" id="PF23472">
    <property type="entry name" value="LysM2_CERK1_LYK3_4_5"/>
    <property type="match status" value="1"/>
</dbReference>
<dbReference type="GO" id="GO:0005524">
    <property type="term" value="F:ATP binding"/>
    <property type="evidence" value="ECO:0007669"/>
    <property type="project" value="UniProtKB-KW"/>
</dbReference>
<dbReference type="PROSITE" id="PS50011">
    <property type="entry name" value="PROTEIN_KINASE_DOM"/>
    <property type="match status" value="1"/>
</dbReference>
<dbReference type="FunFam" id="1.10.510.10:FF:000468">
    <property type="entry name" value="PTI1-like tyrosine-protein kinase 3"/>
    <property type="match status" value="1"/>
</dbReference>
<dbReference type="AlphaFoldDB" id="A0A7J6EFY6"/>
<dbReference type="InterPro" id="IPR056562">
    <property type="entry name" value="LysM2_CERK1_LYK3_4_5"/>
</dbReference>
<evidence type="ECO:0000256" key="7">
    <source>
        <dbReference type="ARBA" id="ARBA00022989"/>
    </source>
</evidence>
<feature type="chain" id="PRO_5029626453" evidence="11">
    <location>
        <begin position="23"/>
        <end position="698"/>
    </location>
</feature>
<dbReference type="Pfam" id="PF00069">
    <property type="entry name" value="Pkinase"/>
    <property type="match status" value="1"/>
</dbReference>
<dbReference type="Gene3D" id="3.10.350.10">
    <property type="entry name" value="LysM domain"/>
    <property type="match status" value="1"/>
</dbReference>
<gene>
    <name evidence="14" type="ORF">F8388_002830</name>
</gene>
<dbReference type="InterPro" id="IPR000719">
    <property type="entry name" value="Prot_kinase_dom"/>
</dbReference>
<dbReference type="GO" id="GO:0051707">
    <property type="term" value="P:response to other organism"/>
    <property type="evidence" value="ECO:0007669"/>
    <property type="project" value="UniProtKB-ARBA"/>
</dbReference>
<dbReference type="PANTHER" id="PTHR45927">
    <property type="entry name" value="LYSM-DOMAIN RECEPTOR-LIKE KINASE-RELATED"/>
    <property type="match status" value="1"/>
</dbReference>
<dbReference type="InterPro" id="IPR011009">
    <property type="entry name" value="Kinase-like_dom_sf"/>
</dbReference>
<evidence type="ECO:0000259" key="12">
    <source>
        <dbReference type="PROSITE" id="PS50011"/>
    </source>
</evidence>
<evidence type="ECO:0000259" key="13">
    <source>
        <dbReference type="PROSITE" id="PS51782"/>
    </source>
</evidence>
<dbReference type="PROSITE" id="PS51782">
    <property type="entry name" value="LYSM"/>
    <property type="match status" value="1"/>
</dbReference>
<keyword evidence="3 10" id="KW-0812">Transmembrane</keyword>
<evidence type="ECO:0000256" key="3">
    <source>
        <dbReference type="ARBA" id="ARBA00022692"/>
    </source>
</evidence>
<proteinExistence type="predicted"/>